<dbReference type="InterPro" id="IPR004378">
    <property type="entry name" value="F420H2_quin_Rdtase"/>
</dbReference>
<keyword evidence="2" id="KW-1185">Reference proteome</keyword>
<sequence>MTTTAATANRPTRMDRGVNAAVRWLADRGIGLAGAQTLTVRGRRTGVPHRVPVNPLALDGRTYLVAPRGVTDWVRNVRVDPRAQVRRGRRVREVRLVELADDPRKVQVLAAYLAKWGWEVGRLLPGALTVDADAETLRRHSALLPVFEIQAVTGAD</sequence>
<dbReference type="InterPro" id="IPR012349">
    <property type="entry name" value="Split_barrel_FMN-bd"/>
</dbReference>
<name>A0ABP8Z5N1_9ACTN</name>
<gene>
    <name evidence="1" type="ORF">GCM10023217_16210</name>
</gene>
<proteinExistence type="predicted"/>
<organism evidence="1 2">
    <name type="scientific">Gordonia alkaliphila</name>
    <dbReference type="NCBI Taxonomy" id="1053547"/>
    <lineage>
        <taxon>Bacteria</taxon>
        <taxon>Bacillati</taxon>
        <taxon>Actinomycetota</taxon>
        <taxon>Actinomycetes</taxon>
        <taxon>Mycobacteriales</taxon>
        <taxon>Gordoniaceae</taxon>
        <taxon>Gordonia</taxon>
    </lineage>
</organism>
<dbReference type="RefSeq" id="WP_345313117.1">
    <property type="nucleotide sequence ID" value="NZ_BAABIE010000006.1"/>
</dbReference>
<accession>A0ABP8Z5N1</accession>
<dbReference type="Pfam" id="PF04075">
    <property type="entry name" value="F420H2_quin_red"/>
    <property type="match status" value="1"/>
</dbReference>
<evidence type="ECO:0000313" key="1">
    <source>
        <dbReference type="EMBL" id="GAA4747101.1"/>
    </source>
</evidence>
<comment type="caution">
    <text evidence="1">The sequence shown here is derived from an EMBL/GenBank/DDBJ whole genome shotgun (WGS) entry which is preliminary data.</text>
</comment>
<evidence type="ECO:0000313" key="2">
    <source>
        <dbReference type="Proteomes" id="UP001500822"/>
    </source>
</evidence>
<protein>
    <submittedName>
        <fullName evidence="1">Nitroreductase/quinone reductase family protein</fullName>
    </submittedName>
</protein>
<reference evidence="2" key="1">
    <citation type="journal article" date="2019" name="Int. J. Syst. Evol. Microbiol.">
        <title>The Global Catalogue of Microorganisms (GCM) 10K type strain sequencing project: providing services to taxonomists for standard genome sequencing and annotation.</title>
        <authorList>
            <consortium name="The Broad Institute Genomics Platform"/>
            <consortium name="The Broad Institute Genome Sequencing Center for Infectious Disease"/>
            <person name="Wu L."/>
            <person name="Ma J."/>
        </authorList>
    </citation>
    <scope>NUCLEOTIDE SEQUENCE [LARGE SCALE GENOMIC DNA]</scope>
    <source>
        <strain evidence="2">JCM 18077</strain>
    </source>
</reference>
<dbReference type="Gene3D" id="2.30.110.10">
    <property type="entry name" value="Electron Transport, Fmn-binding Protein, Chain A"/>
    <property type="match status" value="1"/>
</dbReference>
<dbReference type="SUPFAM" id="SSF50475">
    <property type="entry name" value="FMN-binding split barrel"/>
    <property type="match status" value="1"/>
</dbReference>
<dbReference type="Proteomes" id="UP001500822">
    <property type="component" value="Unassembled WGS sequence"/>
</dbReference>
<dbReference type="EMBL" id="BAABIE010000006">
    <property type="protein sequence ID" value="GAA4747101.1"/>
    <property type="molecule type" value="Genomic_DNA"/>
</dbReference>